<keyword evidence="1" id="KW-0732">Signal</keyword>
<dbReference type="EMBL" id="SUKA01000001">
    <property type="protein sequence ID" value="TJY67918.1"/>
    <property type="molecule type" value="Genomic_DNA"/>
</dbReference>
<organism evidence="2 3">
    <name type="scientific">Sphingobacterium alkalisoli</name>
    <dbReference type="NCBI Taxonomy" id="1874115"/>
    <lineage>
        <taxon>Bacteria</taxon>
        <taxon>Pseudomonadati</taxon>
        <taxon>Bacteroidota</taxon>
        <taxon>Sphingobacteriia</taxon>
        <taxon>Sphingobacteriales</taxon>
        <taxon>Sphingobacteriaceae</taxon>
        <taxon>Sphingobacterium</taxon>
    </lineage>
</organism>
<feature type="signal peptide" evidence="1">
    <location>
        <begin position="1"/>
        <end position="21"/>
    </location>
</feature>
<name>A0A4U0H853_9SPHI</name>
<dbReference type="Pfam" id="PF12875">
    <property type="entry name" value="DUF3826"/>
    <property type="match status" value="1"/>
</dbReference>
<evidence type="ECO:0000313" key="3">
    <source>
        <dbReference type="Proteomes" id="UP000309872"/>
    </source>
</evidence>
<proteinExistence type="predicted"/>
<accession>A0A4U0H853</accession>
<dbReference type="AlphaFoldDB" id="A0A4U0H853"/>
<protein>
    <submittedName>
        <fullName evidence="2">DUF3826 domain-containing protein</fullName>
    </submittedName>
</protein>
<evidence type="ECO:0000256" key="1">
    <source>
        <dbReference type="SAM" id="SignalP"/>
    </source>
</evidence>
<dbReference type="RefSeq" id="WP_136818786.1">
    <property type="nucleotide sequence ID" value="NZ_BMJX01000001.1"/>
</dbReference>
<dbReference type="OrthoDB" id="1375905at2"/>
<dbReference type="InterPro" id="IPR024284">
    <property type="entry name" value="DUF3826"/>
</dbReference>
<evidence type="ECO:0000313" key="2">
    <source>
        <dbReference type="EMBL" id="TJY67918.1"/>
    </source>
</evidence>
<sequence length="219" mass="25378">MRGLQTFYFLFFVIAFNTASAQDNRQEYLKVITERADKIVATLGIQDSVQYYKVRTLVVNQYDMINTHHEAEQKKTQALKEKFKADKETQKNKIARIEKTEAKKLQKLNAKYVSSLSKLLTDEQVEAIKDGMTYGVLPKTYVAFQEMIPSLTVEQKKFVLTNLTEARDLAMAEPGSKEKHAVFGKYKGRINNYLSKEGYDLNEEGKKWQERIRNKESTL</sequence>
<feature type="chain" id="PRO_5020725520" evidence="1">
    <location>
        <begin position="22"/>
        <end position="219"/>
    </location>
</feature>
<keyword evidence="3" id="KW-1185">Reference proteome</keyword>
<gene>
    <name evidence="2" type="ORF">FAZ19_01245</name>
</gene>
<dbReference type="Proteomes" id="UP000309872">
    <property type="component" value="Unassembled WGS sequence"/>
</dbReference>
<reference evidence="2 3" key="1">
    <citation type="submission" date="2019-04" db="EMBL/GenBank/DDBJ databases">
        <title>Sphingobacterium olei sp. nov., isolated from oil-contaminated soil.</title>
        <authorList>
            <person name="Liu B."/>
        </authorList>
    </citation>
    <scope>NUCLEOTIDE SEQUENCE [LARGE SCALE GENOMIC DNA]</scope>
    <source>
        <strain evidence="2 3">Y3L14</strain>
    </source>
</reference>
<comment type="caution">
    <text evidence="2">The sequence shown here is derived from an EMBL/GenBank/DDBJ whole genome shotgun (WGS) entry which is preliminary data.</text>
</comment>